<evidence type="ECO:0000313" key="2">
    <source>
        <dbReference type="Proteomes" id="UP001295684"/>
    </source>
</evidence>
<gene>
    <name evidence="1" type="ORF">ECRASSUSDP1_LOCUS17468</name>
</gene>
<comment type="caution">
    <text evidence="1">The sequence shown here is derived from an EMBL/GenBank/DDBJ whole genome shotgun (WGS) entry which is preliminary data.</text>
</comment>
<reference evidence="1" key="1">
    <citation type="submission" date="2023-07" db="EMBL/GenBank/DDBJ databases">
        <authorList>
            <consortium name="AG Swart"/>
            <person name="Singh M."/>
            <person name="Singh A."/>
            <person name="Seah K."/>
            <person name="Emmerich C."/>
        </authorList>
    </citation>
    <scope>NUCLEOTIDE SEQUENCE</scope>
    <source>
        <strain evidence="1">DP1</strain>
    </source>
</reference>
<sequence>MNSAGSQSEQCLVEEEKNLDYWMFHSFRFRSSHASDGTVELHTMFIRDRKYYGRVPKKTELDVTNYFLFKINKYPHPISTCLKFKNIMAFKIRSVVKFLETCRPTVIESLVLKAEEGGTLYSPKILMPSLVRFIPQLTGVISLSHFKFSNKQMSMLFSNIRVIAFLKFEECFMETSEIEILSHNKSSIDYLRFENCCSESLSNWHEHPERLEAIFKFICNSHLSSGINSLLFVSQLEASIFQALAWKYPFEMVRVEVRASSDAKGICIYSGQYEESQSRIEHQEQSTCWSCSIF</sequence>
<proteinExistence type="predicted"/>
<organism evidence="1 2">
    <name type="scientific">Euplotes crassus</name>
    <dbReference type="NCBI Taxonomy" id="5936"/>
    <lineage>
        <taxon>Eukaryota</taxon>
        <taxon>Sar</taxon>
        <taxon>Alveolata</taxon>
        <taxon>Ciliophora</taxon>
        <taxon>Intramacronucleata</taxon>
        <taxon>Spirotrichea</taxon>
        <taxon>Hypotrichia</taxon>
        <taxon>Euplotida</taxon>
        <taxon>Euplotidae</taxon>
        <taxon>Moneuplotes</taxon>
    </lineage>
</organism>
<accession>A0AAD2D052</accession>
<evidence type="ECO:0000313" key="1">
    <source>
        <dbReference type="EMBL" id="CAI2376099.1"/>
    </source>
</evidence>
<protein>
    <submittedName>
        <fullName evidence="1">Uncharacterized protein</fullName>
    </submittedName>
</protein>
<name>A0AAD2D052_EUPCR</name>
<keyword evidence="2" id="KW-1185">Reference proteome</keyword>
<dbReference type="AlphaFoldDB" id="A0AAD2D052"/>
<dbReference type="Proteomes" id="UP001295684">
    <property type="component" value="Unassembled WGS sequence"/>
</dbReference>
<dbReference type="EMBL" id="CAMPGE010017632">
    <property type="protein sequence ID" value="CAI2376099.1"/>
    <property type="molecule type" value="Genomic_DNA"/>
</dbReference>